<evidence type="ECO:0000256" key="1">
    <source>
        <dbReference type="SAM" id="SignalP"/>
    </source>
</evidence>
<keyword evidence="1" id="KW-0732">Signal</keyword>
<proteinExistence type="predicted"/>
<accession>A0A9Q0NHB8</accession>
<feature type="chain" id="PRO_5040449972" evidence="1">
    <location>
        <begin position="25"/>
        <end position="104"/>
    </location>
</feature>
<protein>
    <submittedName>
        <fullName evidence="2">Uncharacterized protein</fullName>
    </submittedName>
</protein>
<keyword evidence="3" id="KW-1185">Reference proteome</keyword>
<comment type="caution">
    <text evidence="2">The sequence shown here is derived from an EMBL/GenBank/DDBJ whole genome shotgun (WGS) entry which is preliminary data.</text>
</comment>
<organism evidence="2 3">
    <name type="scientific">Pseudolycoriella hygida</name>
    <dbReference type="NCBI Taxonomy" id="35572"/>
    <lineage>
        <taxon>Eukaryota</taxon>
        <taxon>Metazoa</taxon>
        <taxon>Ecdysozoa</taxon>
        <taxon>Arthropoda</taxon>
        <taxon>Hexapoda</taxon>
        <taxon>Insecta</taxon>
        <taxon>Pterygota</taxon>
        <taxon>Neoptera</taxon>
        <taxon>Endopterygota</taxon>
        <taxon>Diptera</taxon>
        <taxon>Nematocera</taxon>
        <taxon>Sciaroidea</taxon>
        <taxon>Sciaridae</taxon>
        <taxon>Pseudolycoriella</taxon>
    </lineage>
</organism>
<sequence>MEKCKQLTVLVLLTFSITINSGRGVSVKHPELPEYQLDTNYSLIPPFANVYSVQNWIFRESSTTNDQNTNWTLTIHSYHHSQMFTQCKTGFFVNRQQQTVIGSH</sequence>
<gene>
    <name evidence="2" type="ORF">Bhyg_04800</name>
</gene>
<reference evidence="2" key="1">
    <citation type="submission" date="2022-07" db="EMBL/GenBank/DDBJ databases">
        <authorList>
            <person name="Trinca V."/>
            <person name="Uliana J.V.C."/>
            <person name="Torres T.T."/>
            <person name="Ward R.J."/>
            <person name="Monesi N."/>
        </authorList>
    </citation>
    <scope>NUCLEOTIDE SEQUENCE</scope>
    <source>
        <strain evidence="2">HSMRA1968</strain>
        <tissue evidence="2">Whole embryos</tissue>
    </source>
</reference>
<feature type="non-terminal residue" evidence="2">
    <location>
        <position position="1"/>
    </location>
</feature>
<dbReference type="OrthoDB" id="8062658at2759"/>
<evidence type="ECO:0000313" key="2">
    <source>
        <dbReference type="EMBL" id="KAJ6649561.1"/>
    </source>
</evidence>
<dbReference type="AlphaFoldDB" id="A0A9Q0NHB8"/>
<feature type="signal peptide" evidence="1">
    <location>
        <begin position="1"/>
        <end position="24"/>
    </location>
</feature>
<dbReference type="EMBL" id="WJQU01000001">
    <property type="protein sequence ID" value="KAJ6649561.1"/>
    <property type="molecule type" value="Genomic_DNA"/>
</dbReference>
<dbReference type="Proteomes" id="UP001151699">
    <property type="component" value="Chromosome A"/>
</dbReference>
<name>A0A9Q0NHB8_9DIPT</name>
<evidence type="ECO:0000313" key="3">
    <source>
        <dbReference type="Proteomes" id="UP001151699"/>
    </source>
</evidence>